<feature type="transmembrane region" description="Helical" evidence="2">
    <location>
        <begin position="20"/>
        <end position="40"/>
    </location>
</feature>
<proteinExistence type="predicted"/>
<organism evidence="3 4">
    <name type="scientific">Streptomyces chilikensis</name>
    <dbReference type="NCBI Taxonomy" id="1194079"/>
    <lineage>
        <taxon>Bacteria</taxon>
        <taxon>Bacillati</taxon>
        <taxon>Actinomycetota</taxon>
        <taxon>Actinomycetes</taxon>
        <taxon>Kitasatosporales</taxon>
        <taxon>Streptomycetaceae</taxon>
        <taxon>Streptomyces</taxon>
    </lineage>
</organism>
<sequence>MQGLGHHQPVTPPPPTGLLVFLRILFVALAVGSIGLLLWVPMLRLAVVTRKVLDWVLFGLSSVLLVVSCALLLSEPDDEVDTAPEVAGVLMLLITLVAVVSYYLTAEIRHYDERRRRAGTAFAGHGHPGHGRTGTAGAGYGYPHAGGPYGFPQQPGTWSGGGHTPAPHTAGPHTAGPNTPVTPPPRAVTPTPPVTPPVTPAPGGGRIDQVRAELDELSDYLRKQDGGPRDAR</sequence>
<gene>
    <name evidence="3" type="ORF">AB0D95_28625</name>
</gene>
<dbReference type="EMBL" id="JBEZNA010000104">
    <property type="protein sequence ID" value="MEU9581189.1"/>
    <property type="molecule type" value="Genomic_DNA"/>
</dbReference>
<feature type="compositionally biased region" description="Basic and acidic residues" evidence="1">
    <location>
        <begin position="208"/>
        <end position="232"/>
    </location>
</feature>
<keyword evidence="2" id="KW-1133">Transmembrane helix</keyword>
<feature type="transmembrane region" description="Helical" evidence="2">
    <location>
        <begin position="86"/>
        <end position="106"/>
    </location>
</feature>
<feature type="compositionally biased region" description="Pro residues" evidence="1">
    <location>
        <begin position="180"/>
        <end position="200"/>
    </location>
</feature>
<keyword evidence="2" id="KW-0812">Transmembrane</keyword>
<keyword evidence="2" id="KW-0472">Membrane</keyword>
<evidence type="ECO:0000256" key="1">
    <source>
        <dbReference type="SAM" id="MobiDB-lite"/>
    </source>
</evidence>
<feature type="region of interest" description="Disordered" evidence="1">
    <location>
        <begin position="153"/>
        <end position="232"/>
    </location>
</feature>
<evidence type="ECO:0000313" key="3">
    <source>
        <dbReference type="EMBL" id="MEU9581189.1"/>
    </source>
</evidence>
<evidence type="ECO:0000256" key="2">
    <source>
        <dbReference type="SAM" id="Phobius"/>
    </source>
</evidence>
<name>A0ABV3EYE1_9ACTN</name>
<protein>
    <recommendedName>
        <fullName evidence="5">Integral membrane protein</fullName>
    </recommendedName>
</protein>
<accession>A0ABV3EYE1</accession>
<evidence type="ECO:0008006" key="5">
    <source>
        <dbReference type="Google" id="ProtNLM"/>
    </source>
</evidence>
<evidence type="ECO:0000313" key="4">
    <source>
        <dbReference type="Proteomes" id="UP001551584"/>
    </source>
</evidence>
<keyword evidence="4" id="KW-1185">Reference proteome</keyword>
<dbReference type="RefSeq" id="WP_359277600.1">
    <property type="nucleotide sequence ID" value="NZ_JBEZNA010000104.1"/>
</dbReference>
<comment type="caution">
    <text evidence="3">The sequence shown here is derived from an EMBL/GenBank/DDBJ whole genome shotgun (WGS) entry which is preliminary data.</text>
</comment>
<feature type="transmembrane region" description="Helical" evidence="2">
    <location>
        <begin position="52"/>
        <end position="74"/>
    </location>
</feature>
<dbReference type="Proteomes" id="UP001551584">
    <property type="component" value="Unassembled WGS sequence"/>
</dbReference>
<reference evidence="3 4" key="1">
    <citation type="submission" date="2024-06" db="EMBL/GenBank/DDBJ databases">
        <title>The Natural Products Discovery Center: Release of the First 8490 Sequenced Strains for Exploring Actinobacteria Biosynthetic Diversity.</title>
        <authorList>
            <person name="Kalkreuter E."/>
            <person name="Kautsar S.A."/>
            <person name="Yang D."/>
            <person name="Bader C.D."/>
            <person name="Teijaro C.N."/>
            <person name="Fluegel L."/>
            <person name="Davis C.M."/>
            <person name="Simpson J.R."/>
            <person name="Lauterbach L."/>
            <person name="Steele A.D."/>
            <person name="Gui C."/>
            <person name="Meng S."/>
            <person name="Li G."/>
            <person name="Viehrig K."/>
            <person name="Ye F."/>
            <person name="Su P."/>
            <person name="Kiefer A.F."/>
            <person name="Nichols A."/>
            <person name="Cepeda A.J."/>
            <person name="Yan W."/>
            <person name="Fan B."/>
            <person name="Jiang Y."/>
            <person name="Adhikari A."/>
            <person name="Zheng C.-J."/>
            <person name="Schuster L."/>
            <person name="Cowan T.M."/>
            <person name="Smanski M.J."/>
            <person name="Chevrette M.G."/>
            <person name="De Carvalho L.P.S."/>
            <person name="Shen B."/>
        </authorList>
    </citation>
    <scope>NUCLEOTIDE SEQUENCE [LARGE SCALE GENOMIC DNA]</scope>
    <source>
        <strain evidence="3 4">NPDC048117</strain>
    </source>
</reference>